<keyword evidence="4" id="KW-1185">Reference proteome</keyword>
<dbReference type="SMART" id="SM00343">
    <property type="entry name" value="ZnF_C2HC"/>
    <property type="match status" value="1"/>
</dbReference>
<feature type="compositionally biased region" description="Low complexity" evidence="2">
    <location>
        <begin position="70"/>
        <end position="81"/>
    </location>
</feature>
<dbReference type="AlphaFoldDB" id="A0A6P8MSU3"/>
<evidence type="ECO:0000313" key="5">
    <source>
        <dbReference type="RefSeq" id="XP_033305557.1"/>
    </source>
</evidence>
<name>A0A6P8MSU3_9HYME</name>
<dbReference type="InterPro" id="IPR001878">
    <property type="entry name" value="Znf_CCHC"/>
</dbReference>
<feature type="region of interest" description="Disordered" evidence="2">
    <location>
        <begin position="67"/>
        <end position="93"/>
    </location>
</feature>
<dbReference type="Proteomes" id="UP000515164">
    <property type="component" value="Unplaced"/>
</dbReference>
<dbReference type="GO" id="GO:0003676">
    <property type="term" value="F:nucleic acid binding"/>
    <property type="evidence" value="ECO:0007669"/>
    <property type="project" value="InterPro"/>
</dbReference>
<dbReference type="PROSITE" id="PS50158">
    <property type="entry name" value="ZF_CCHC"/>
    <property type="match status" value="1"/>
</dbReference>
<keyword evidence="1" id="KW-0862">Zinc</keyword>
<proteinExistence type="predicted"/>
<dbReference type="PROSITE" id="PS00092">
    <property type="entry name" value="N6_MTASE"/>
    <property type="match status" value="1"/>
</dbReference>
<keyword evidence="1" id="KW-0479">Metal-binding</keyword>
<dbReference type="KEGG" id="bbif:117208465"/>
<reference evidence="5" key="1">
    <citation type="submission" date="2025-08" db="UniProtKB">
        <authorList>
            <consortium name="RefSeq"/>
        </authorList>
    </citation>
    <scope>IDENTIFICATION</scope>
    <source>
        <tissue evidence="5">Muscle</tissue>
    </source>
</reference>
<sequence length="197" mass="23152">MNDRILKDSVIDFIRGLKGEIGQLLLANPPYNILEAEKKATDIERFFREDRNRRLKPIERLRLPEQQRLTTNNPNQITKKPTPTPNPMPRSFRQTEQIPPAQRTQLKCFKCNKIGHVSSQCKNFRTPSQFPRPPAVHNLETHKEEIEEPIDQTYELTPQQEDYPQYFYDPTDSDINSSLTAEQELIYSSEDAYYDQE</sequence>
<dbReference type="SUPFAM" id="SSF57756">
    <property type="entry name" value="Retrovirus zinc finger-like domains"/>
    <property type="match status" value="1"/>
</dbReference>
<accession>A0A6P8MSU3</accession>
<dbReference type="GO" id="GO:0032259">
    <property type="term" value="P:methylation"/>
    <property type="evidence" value="ECO:0007669"/>
    <property type="project" value="InterPro"/>
</dbReference>
<evidence type="ECO:0000256" key="2">
    <source>
        <dbReference type="SAM" id="MobiDB-lite"/>
    </source>
</evidence>
<evidence type="ECO:0000259" key="3">
    <source>
        <dbReference type="PROSITE" id="PS50158"/>
    </source>
</evidence>
<protein>
    <submittedName>
        <fullName evidence="5">Uncharacterized protein LOC117208465</fullName>
    </submittedName>
</protein>
<feature type="domain" description="CCHC-type" evidence="3">
    <location>
        <begin position="107"/>
        <end position="123"/>
    </location>
</feature>
<dbReference type="Pfam" id="PF00098">
    <property type="entry name" value="zf-CCHC"/>
    <property type="match status" value="1"/>
</dbReference>
<dbReference type="GO" id="GO:0008270">
    <property type="term" value="F:zinc ion binding"/>
    <property type="evidence" value="ECO:0007669"/>
    <property type="project" value="UniProtKB-KW"/>
</dbReference>
<dbReference type="GeneID" id="117208465"/>
<organism evidence="4 5">
    <name type="scientific">Bombus bifarius</name>
    <dbReference type="NCBI Taxonomy" id="103933"/>
    <lineage>
        <taxon>Eukaryota</taxon>
        <taxon>Metazoa</taxon>
        <taxon>Ecdysozoa</taxon>
        <taxon>Arthropoda</taxon>
        <taxon>Hexapoda</taxon>
        <taxon>Insecta</taxon>
        <taxon>Pterygota</taxon>
        <taxon>Neoptera</taxon>
        <taxon>Endopterygota</taxon>
        <taxon>Hymenoptera</taxon>
        <taxon>Apocrita</taxon>
        <taxon>Aculeata</taxon>
        <taxon>Apoidea</taxon>
        <taxon>Anthophila</taxon>
        <taxon>Apidae</taxon>
        <taxon>Bombus</taxon>
        <taxon>Pyrobombus</taxon>
    </lineage>
</organism>
<dbReference type="RefSeq" id="XP_033305557.1">
    <property type="nucleotide sequence ID" value="XM_033449666.1"/>
</dbReference>
<evidence type="ECO:0000256" key="1">
    <source>
        <dbReference type="PROSITE-ProRule" id="PRU00047"/>
    </source>
</evidence>
<keyword evidence="1" id="KW-0863">Zinc-finger</keyword>
<dbReference type="Gene3D" id="4.10.60.10">
    <property type="entry name" value="Zinc finger, CCHC-type"/>
    <property type="match status" value="1"/>
</dbReference>
<gene>
    <name evidence="5" type="primary">LOC117208465</name>
</gene>
<dbReference type="InterPro" id="IPR036875">
    <property type="entry name" value="Znf_CCHC_sf"/>
</dbReference>
<evidence type="ECO:0000313" key="4">
    <source>
        <dbReference type="Proteomes" id="UP000515164"/>
    </source>
</evidence>
<dbReference type="GO" id="GO:0008168">
    <property type="term" value="F:methyltransferase activity"/>
    <property type="evidence" value="ECO:0007669"/>
    <property type="project" value="InterPro"/>
</dbReference>
<dbReference type="InterPro" id="IPR002052">
    <property type="entry name" value="DNA_methylase_N6_adenine_CS"/>
</dbReference>